<dbReference type="EMBL" id="CP031035">
    <property type="protein sequence ID" value="QDZ19331.1"/>
    <property type="molecule type" value="Genomic_DNA"/>
</dbReference>
<dbReference type="AlphaFoldDB" id="A0A5B8MG77"/>
<proteinExistence type="predicted"/>
<reference evidence="1 2" key="1">
    <citation type="submission" date="2018-07" db="EMBL/GenBank/DDBJ databases">
        <title>The complete nuclear genome of the prasinophyte Chloropicon primus (CCMP1205).</title>
        <authorList>
            <person name="Pombert J.-F."/>
            <person name="Otis C."/>
            <person name="Turmel M."/>
            <person name="Lemieux C."/>
        </authorList>
    </citation>
    <scope>NUCLEOTIDE SEQUENCE [LARGE SCALE GENOMIC DNA]</scope>
    <source>
        <strain evidence="1 2">CCMP1205</strain>
    </source>
</reference>
<gene>
    <name evidence="1" type="ORF">A3770_02p18490</name>
</gene>
<accession>A0A5B8MG77</accession>
<keyword evidence="2" id="KW-1185">Reference proteome</keyword>
<organism evidence="1 2">
    <name type="scientific">Chloropicon primus</name>
    <dbReference type="NCBI Taxonomy" id="1764295"/>
    <lineage>
        <taxon>Eukaryota</taxon>
        <taxon>Viridiplantae</taxon>
        <taxon>Chlorophyta</taxon>
        <taxon>Chloropicophyceae</taxon>
        <taxon>Chloropicales</taxon>
        <taxon>Chloropicaceae</taxon>
        <taxon>Chloropicon</taxon>
    </lineage>
</organism>
<dbReference type="Proteomes" id="UP000316726">
    <property type="component" value="Chromosome 2"/>
</dbReference>
<evidence type="ECO:0000313" key="1">
    <source>
        <dbReference type="EMBL" id="QDZ19331.1"/>
    </source>
</evidence>
<name>A0A5B8MG77_9CHLO</name>
<protein>
    <submittedName>
        <fullName evidence="1">Uncharacterized protein</fullName>
    </submittedName>
</protein>
<sequence>MVVKHEALDELEIVDVFQNYCIDFVRARRECWRNAKEGKGTGECIKEELAEKRCLATHFCPSQARRFYELREGECAKWAQRFAFGPSQESDSVCSNWAKQKVCRAVVMELSKCLSKYRKYNPEYIKHKDDF</sequence>
<evidence type="ECO:0000313" key="2">
    <source>
        <dbReference type="Proteomes" id="UP000316726"/>
    </source>
</evidence>